<dbReference type="Gene3D" id="3.55.50.30">
    <property type="match status" value="1"/>
</dbReference>
<proteinExistence type="predicted"/>
<organism evidence="4">
    <name type="scientific">Flagellimonas sp. MMG031</name>
    <dbReference type="NCBI Taxonomy" id="3158549"/>
    <lineage>
        <taxon>Bacteria</taxon>
        <taxon>Pseudomonadati</taxon>
        <taxon>Bacteroidota</taxon>
        <taxon>Flavobacteriia</taxon>
        <taxon>Flavobacteriales</taxon>
        <taxon>Flavobacteriaceae</taxon>
        <taxon>Flagellimonas</taxon>
    </lineage>
</organism>
<dbReference type="PANTHER" id="PTHR30273:SF2">
    <property type="entry name" value="PROTEIN FECR"/>
    <property type="match status" value="1"/>
</dbReference>
<evidence type="ECO:0000313" key="4">
    <source>
        <dbReference type="EMBL" id="XBQ24166.1"/>
    </source>
</evidence>
<feature type="domain" description="FecR protein" evidence="2">
    <location>
        <begin position="102"/>
        <end position="191"/>
    </location>
</feature>
<dbReference type="GO" id="GO:0016989">
    <property type="term" value="F:sigma factor antagonist activity"/>
    <property type="evidence" value="ECO:0007669"/>
    <property type="project" value="TreeGrafter"/>
</dbReference>
<dbReference type="EMBL" id="CP157804">
    <property type="protein sequence ID" value="XBQ24166.1"/>
    <property type="molecule type" value="Genomic_DNA"/>
</dbReference>
<dbReference type="RefSeq" id="WP_349352505.1">
    <property type="nucleotide sequence ID" value="NZ_CP157804.1"/>
</dbReference>
<dbReference type="KEGG" id="fld:ABNE31_04415"/>
<dbReference type="Pfam" id="PF16344">
    <property type="entry name" value="FecR_C"/>
    <property type="match status" value="1"/>
</dbReference>
<keyword evidence="1" id="KW-1133">Transmembrane helix</keyword>
<dbReference type="Pfam" id="PF04773">
    <property type="entry name" value="FecR"/>
    <property type="match status" value="1"/>
</dbReference>
<feature type="domain" description="Protein FecR C-terminal" evidence="3">
    <location>
        <begin position="236"/>
        <end position="300"/>
    </location>
</feature>
<gene>
    <name evidence="4" type="ORF">ABNE31_04415</name>
</gene>
<accession>A0AAU7N138</accession>
<dbReference type="InterPro" id="IPR032508">
    <property type="entry name" value="FecR_C"/>
</dbReference>
<dbReference type="Gene3D" id="2.60.120.1440">
    <property type="match status" value="1"/>
</dbReference>
<name>A0AAU7N138_9FLAO</name>
<evidence type="ECO:0000259" key="2">
    <source>
        <dbReference type="Pfam" id="PF04773"/>
    </source>
</evidence>
<dbReference type="AlphaFoldDB" id="A0AAU7N138"/>
<keyword evidence="1" id="KW-0472">Membrane</keyword>
<dbReference type="PIRSF" id="PIRSF018266">
    <property type="entry name" value="FecR"/>
    <property type="match status" value="1"/>
</dbReference>
<dbReference type="PANTHER" id="PTHR30273">
    <property type="entry name" value="PERIPLASMIC SIGNAL SENSOR AND SIGMA FACTOR ACTIVATOR FECR-RELATED"/>
    <property type="match status" value="1"/>
</dbReference>
<reference evidence="4" key="1">
    <citation type="submission" date="2024-05" db="EMBL/GenBank/DDBJ databases">
        <title>Draft Genome Sequences of Flagellimonas sp. MMG031 and Marinobacter sp. MMG032 Isolated from the dinoflagellate Symbiodinium pilosum.</title>
        <authorList>
            <person name="Shikuma N.J."/>
            <person name="Farrell M.V."/>
        </authorList>
    </citation>
    <scope>NUCLEOTIDE SEQUENCE</scope>
    <source>
        <strain evidence="4">MMG031</strain>
    </source>
</reference>
<evidence type="ECO:0000256" key="1">
    <source>
        <dbReference type="SAM" id="Phobius"/>
    </source>
</evidence>
<feature type="transmembrane region" description="Helical" evidence="1">
    <location>
        <begin position="77"/>
        <end position="97"/>
    </location>
</feature>
<dbReference type="InterPro" id="IPR006860">
    <property type="entry name" value="FecR"/>
</dbReference>
<dbReference type="InterPro" id="IPR012373">
    <property type="entry name" value="Ferrdict_sens_TM"/>
</dbReference>
<sequence>MEEKYASEDFLARWLAGELSKEELAGFEASNVFRDILAIDTAAKSLSGPKVDVERALSLVTARNQNIRRTTPKVKRLWSFTVAAACIAILFAGYTYFFGYKTYSTGIGEKETVLLADGSLIELNANSSVSFKRFGWEEDRSVNFDGEAFFDVVPGKDFTVNTDKGKISVLGTQFNIRDRKDYAIQCYEGAIIFMPLNENHPIIELEKGMGILLSKGKIQKELLSKNAPDWKNGFSSFSNQPLYEVLEELALQYPVEFRTKGVDMNREFTGIFSHNSLESALKTTMEPMAVEYHISEDKRIITLSE</sequence>
<keyword evidence="1" id="KW-0812">Transmembrane</keyword>
<protein>
    <submittedName>
        <fullName evidence="4">FecR domain-containing protein</fullName>
    </submittedName>
</protein>
<evidence type="ECO:0000259" key="3">
    <source>
        <dbReference type="Pfam" id="PF16344"/>
    </source>
</evidence>